<name>A0A3S5CUR2_9PLAT</name>
<dbReference type="EMBL" id="CAAALY010259781">
    <property type="protein sequence ID" value="VEL39013.1"/>
    <property type="molecule type" value="Genomic_DNA"/>
</dbReference>
<keyword evidence="4" id="KW-1185">Reference proteome</keyword>
<evidence type="ECO:0000256" key="1">
    <source>
        <dbReference type="SAM" id="MobiDB-lite"/>
    </source>
</evidence>
<keyword evidence="2" id="KW-0472">Membrane</keyword>
<dbReference type="Proteomes" id="UP000784294">
    <property type="component" value="Unassembled WGS sequence"/>
</dbReference>
<dbReference type="AlphaFoldDB" id="A0A3S5CUR2"/>
<reference evidence="3" key="1">
    <citation type="submission" date="2018-11" db="EMBL/GenBank/DDBJ databases">
        <authorList>
            <consortium name="Pathogen Informatics"/>
        </authorList>
    </citation>
    <scope>NUCLEOTIDE SEQUENCE</scope>
</reference>
<evidence type="ECO:0000313" key="4">
    <source>
        <dbReference type="Proteomes" id="UP000784294"/>
    </source>
</evidence>
<proteinExistence type="predicted"/>
<keyword evidence="2" id="KW-1133">Transmembrane helix</keyword>
<accession>A0A3S5CUR2</accession>
<gene>
    <name evidence="3" type="ORF">PXEA_LOCUS32453</name>
</gene>
<keyword evidence="2" id="KW-0812">Transmembrane</keyword>
<feature type="region of interest" description="Disordered" evidence="1">
    <location>
        <begin position="1"/>
        <end position="40"/>
    </location>
</feature>
<organism evidence="3 4">
    <name type="scientific">Protopolystoma xenopodis</name>
    <dbReference type="NCBI Taxonomy" id="117903"/>
    <lineage>
        <taxon>Eukaryota</taxon>
        <taxon>Metazoa</taxon>
        <taxon>Spiralia</taxon>
        <taxon>Lophotrochozoa</taxon>
        <taxon>Platyhelminthes</taxon>
        <taxon>Monogenea</taxon>
        <taxon>Polyopisthocotylea</taxon>
        <taxon>Polystomatidea</taxon>
        <taxon>Polystomatidae</taxon>
        <taxon>Protopolystoma</taxon>
    </lineage>
</organism>
<comment type="caution">
    <text evidence="3">The sequence shown here is derived from an EMBL/GenBank/DDBJ whole genome shotgun (WGS) entry which is preliminary data.</text>
</comment>
<protein>
    <submittedName>
        <fullName evidence="3">Uncharacterized protein</fullName>
    </submittedName>
</protein>
<sequence>MLAPQAGLSVRGASHLTNARTDRKASRTGLASEESGSFRRDHRTGFAKTLHRRDILYFFHCPFLQSTNLLLVRAFFVSRWRDLRRRVSTLQCWQTFCLV</sequence>
<evidence type="ECO:0000313" key="3">
    <source>
        <dbReference type="EMBL" id="VEL39013.1"/>
    </source>
</evidence>
<evidence type="ECO:0000256" key="2">
    <source>
        <dbReference type="SAM" id="Phobius"/>
    </source>
</evidence>
<feature type="transmembrane region" description="Helical" evidence="2">
    <location>
        <begin position="55"/>
        <end position="76"/>
    </location>
</feature>